<organism evidence="1 2">
    <name type="scientific">Aspergillus saccharolyticus JOP 1030-1</name>
    <dbReference type="NCBI Taxonomy" id="1450539"/>
    <lineage>
        <taxon>Eukaryota</taxon>
        <taxon>Fungi</taxon>
        <taxon>Dikarya</taxon>
        <taxon>Ascomycota</taxon>
        <taxon>Pezizomycotina</taxon>
        <taxon>Eurotiomycetes</taxon>
        <taxon>Eurotiomycetidae</taxon>
        <taxon>Eurotiales</taxon>
        <taxon>Aspergillaceae</taxon>
        <taxon>Aspergillus</taxon>
        <taxon>Aspergillus subgen. Circumdati</taxon>
    </lineage>
</organism>
<dbReference type="AlphaFoldDB" id="A0A318Z0P2"/>
<proteinExistence type="predicted"/>
<dbReference type="EMBL" id="KZ821275">
    <property type="protein sequence ID" value="PYH40851.1"/>
    <property type="molecule type" value="Genomic_DNA"/>
</dbReference>
<reference evidence="1 2" key="1">
    <citation type="submission" date="2016-12" db="EMBL/GenBank/DDBJ databases">
        <title>The genomes of Aspergillus section Nigri reveals drivers in fungal speciation.</title>
        <authorList>
            <consortium name="DOE Joint Genome Institute"/>
            <person name="Vesth T.C."/>
            <person name="Nybo J."/>
            <person name="Theobald S."/>
            <person name="Brandl J."/>
            <person name="Frisvad J.C."/>
            <person name="Nielsen K.F."/>
            <person name="Lyhne E.K."/>
            <person name="Kogle M.E."/>
            <person name="Kuo A."/>
            <person name="Riley R."/>
            <person name="Clum A."/>
            <person name="Nolan M."/>
            <person name="Lipzen A."/>
            <person name="Salamov A."/>
            <person name="Henrissat B."/>
            <person name="Wiebenga A."/>
            <person name="De Vries R.P."/>
            <person name="Grigoriev I.V."/>
            <person name="Mortensen U.H."/>
            <person name="Andersen M.R."/>
            <person name="Baker S.E."/>
        </authorList>
    </citation>
    <scope>NUCLEOTIDE SEQUENCE [LARGE SCALE GENOMIC DNA]</scope>
    <source>
        <strain evidence="1 2">JOP 1030-1</strain>
    </source>
</reference>
<evidence type="ECO:0000313" key="2">
    <source>
        <dbReference type="Proteomes" id="UP000248349"/>
    </source>
</evidence>
<evidence type="ECO:0000313" key="1">
    <source>
        <dbReference type="EMBL" id="PYH40851.1"/>
    </source>
</evidence>
<accession>A0A318Z0P2</accession>
<dbReference type="STRING" id="1450539.A0A318Z0P2"/>
<dbReference type="Proteomes" id="UP000248349">
    <property type="component" value="Unassembled WGS sequence"/>
</dbReference>
<keyword evidence="2" id="KW-1185">Reference proteome</keyword>
<gene>
    <name evidence="1" type="ORF">BP01DRAFT_192140</name>
</gene>
<name>A0A318Z0P2_9EURO</name>
<dbReference type="RefSeq" id="XP_025426833.1">
    <property type="nucleotide sequence ID" value="XM_025570959.1"/>
</dbReference>
<sequence>MPRPIISVSDWPFGRPSVLCHSIKKTSCAQRMDWEHCRCGLACVSPIDCQSRSRYCLENEGISSFGPNYFPDPTEHLYLSCVLGMNTDDLIYDVLITTSRLPLGRRDLPYLRAVERYWSCCTQTVD</sequence>
<protein>
    <submittedName>
        <fullName evidence="1">Uncharacterized protein</fullName>
    </submittedName>
</protein>
<dbReference type="GeneID" id="37072187"/>